<protein>
    <submittedName>
        <fullName evidence="3">Uncharacterized protein</fullName>
    </submittedName>
</protein>
<evidence type="ECO:0000256" key="2">
    <source>
        <dbReference type="SAM" id="SignalP"/>
    </source>
</evidence>
<dbReference type="AlphaFoldDB" id="A0A814J7J5"/>
<feature type="region of interest" description="Disordered" evidence="1">
    <location>
        <begin position="607"/>
        <end position="627"/>
    </location>
</feature>
<evidence type="ECO:0000313" key="4">
    <source>
        <dbReference type="Proteomes" id="UP000663879"/>
    </source>
</evidence>
<keyword evidence="2" id="KW-0732">Signal</keyword>
<name>A0A814J7J5_9BILA</name>
<gene>
    <name evidence="3" type="ORF">OXX778_LOCUS17999</name>
</gene>
<dbReference type="EMBL" id="CAJNOC010004793">
    <property type="protein sequence ID" value="CAF1033682.1"/>
    <property type="molecule type" value="Genomic_DNA"/>
</dbReference>
<feature type="chain" id="PRO_5032790117" evidence="2">
    <location>
        <begin position="19"/>
        <end position="627"/>
    </location>
</feature>
<evidence type="ECO:0000313" key="3">
    <source>
        <dbReference type="EMBL" id="CAF1033682.1"/>
    </source>
</evidence>
<dbReference type="Proteomes" id="UP000663879">
    <property type="component" value="Unassembled WGS sequence"/>
</dbReference>
<dbReference type="OrthoDB" id="10211161at2759"/>
<feature type="compositionally biased region" description="Basic and acidic residues" evidence="1">
    <location>
        <begin position="618"/>
        <end position="627"/>
    </location>
</feature>
<comment type="caution">
    <text evidence="3">The sequence shown here is derived from an EMBL/GenBank/DDBJ whole genome shotgun (WGS) entry which is preliminary data.</text>
</comment>
<accession>A0A814J7J5</accession>
<dbReference type="CDD" id="cd22641">
    <property type="entry name" value="C24-like"/>
    <property type="match status" value="1"/>
</dbReference>
<feature type="compositionally biased region" description="Polar residues" evidence="1">
    <location>
        <begin position="607"/>
        <end position="617"/>
    </location>
</feature>
<proteinExistence type="predicted"/>
<feature type="signal peptide" evidence="2">
    <location>
        <begin position="1"/>
        <end position="18"/>
    </location>
</feature>
<evidence type="ECO:0000256" key="1">
    <source>
        <dbReference type="SAM" id="MobiDB-lite"/>
    </source>
</evidence>
<sequence>MQSKKQLITLLFLISITGYHFNEEKDLKNIQFETADLVVDYKTDHGTVYLEAFKSKETNLISQNLDENLIKKFKWLSIGYPNLVRLNSSLSNYIVFHDQGFYFKVNMLTDYQKSKFTDIAKQKYGIDILPSQIISLEPSIFVCYIYFFDENEKIVINGNSLNLNEFPIRVDFLEPTTSYKRQILERKLVKEGNKWEPFIECKFQVNGNTLKTNEFSIEGKQLQEIGLVDKLFGPASSVFVTRDQMSKLTSQIYSEMKIIENYEMTETQFSEKFIEDFIFQTSNMAFKHVNIEEALKSLSKYNLDKDFQPDKVLKEMSKTFKIKSEGNKKHIVTNKENFIGKNNETDSSSSDSFNFGFNSDKFGFNAGSSKTIGNRKAFGSSEQEKSLNDQLNELNQHTQNEVIWEIDGEKVIPKTINVASLLKSKFSSTLSFKRFKNVQFEALFKKSFRLYTSSLSSVVPYDKYFEEIEKFNGLLKNFKRNFYEKLEKSPSFRKGMIIAIATKSVMESFDNLGVGYSDYAGWYLCNGLNNTPNLTGRFLVGLNSENFEYSKIGNIGGLNKVKLDVSQLTSHYHMDEGHSHDINMQSTNDGLHTHLYEDSYSSCCSKGLQHSGSSYRSTNDDLTRYTQ</sequence>
<reference evidence="3" key="1">
    <citation type="submission" date="2021-02" db="EMBL/GenBank/DDBJ databases">
        <authorList>
            <person name="Nowell W R."/>
        </authorList>
    </citation>
    <scope>NUCLEOTIDE SEQUENCE</scope>
    <source>
        <strain evidence="3">Ploen Becks lab</strain>
    </source>
</reference>
<organism evidence="3 4">
    <name type="scientific">Brachionus calyciflorus</name>
    <dbReference type="NCBI Taxonomy" id="104777"/>
    <lineage>
        <taxon>Eukaryota</taxon>
        <taxon>Metazoa</taxon>
        <taxon>Spiralia</taxon>
        <taxon>Gnathifera</taxon>
        <taxon>Rotifera</taxon>
        <taxon>Eurotatoria</taxon>
        <taxon>Monogononta</taxon>
        <taxon>Pseudotrocha</taxon>
        <taxon>Ploima</taxon>
        <taxon>Brachionidae</taxon>
        <taxon>Brachionus</taxon>
    </lineage>
</organism>
<dbReference type="SUPFAM" id="SSF88874">
    <property type="entry name" value="Receptor-binding domain of short tail fibre protein gp12"/>
    <property type="match status" value="1"/>
</dbReference>
<keyword evidence="4" id="KW-1185">Reference proteome</keyword>